<accession>A0ABX0X2Y3</accession>
<gene>
    <name evidence="2" type="ORF">GGR96_003098</name>
</gene>
<dbReference type="RefSeq" id="WP_167351223.1">
    <property type="nucleotide sequence ID" value="NZ_AP027267.1"/>
</dbReference>
<feature type="transmembrane region" description="Helical" evidence="1">
    <location>
        <begin position="7"/>
        <end position="26"/>
    </location>
</feature>
<dbReference type="Proteomes" id="UP000556869">
    <property type="component" value="Unassembled WGS sequence"/>
</dbReference>
<dbReference type="EMBL" id="JAATJD010000003">
    <property type="protein sequence ID" value="NJB75976.1"/>
    <property type="molecule type" value="Genomic_DNA"/>
</dbReference>
<evidence type="ECO:0000256" key="1">
    <source>
        <dbReference type="SAM" id="Phobius"/>
    </source>
</evidence>
<proteinExistence type="predicted"/>
<reference evidence="2 3" key="1">
    <citation type="submission" date="2020-03" db="EMBL/GenBank/DDBJ databases">
        <title>Genomic Encyclopedia of Type Strains, Phase IV (KMG-IV): sequencing the most valuable type-strain genomes for metagenomic binning, comparative biology and taxonomic classification.</title>
        <authorList>
            <person name="Goeker M."/>
        </authorList>
    </citation>
    <scope>NUCLEOTIDE SEQUENCE [LARGE SCALE GENOMIC DNA]</scope>
    <source>
        <strain evidence="2 3">DSM 18888</strain>
    </source>
</reference>
<sequence length="57" mass="6359">MNLASENIIVLIICVVGFCLLGFGFTNRDRNWGVAMMWVGVLTMLGPIAWRLLTLFA</sequence>
<keyword evidence="1" id="KW-0812">Transmembrane</keyword>
<evidence type="ECO:0000313" key="2">
    <source>
        <dbReference type="EMBL" id="NJB75976.1"/>
    </source>
</evidence>
<name>A0ABX0X2Y3_9PROT</name>
<keyword evidence="1" id="KW-1133">Transmembrane helix</keyword>
<feature type="transmembrane region" description="Helical" evidence="1">
    <location>
        <begin position="32"/>
        <end position="53"/>
    </location>
</feature>
<evidence type="ECO:0000313" key="3">
    <source>
        <dbReference type="Proteomes" id="UP000556869"/>
    </source>
</evidence>
<comment type="caution">
    <text evidence="2">The sequence shown here is derived from an EMBL/GenBank/DDBJ whole genome shotgun (WGS) entry which is preliminary data.</text>
</comment>
<keyword evidence="3" id="KW-1185">Reference proteome</keyword>
<keyword evidence="1" id="KW-0472">Membrane</keyword>
<organism evidence="2 3">
    <name type="scientific">Thalassospira tepidiphila</name>
    <dbReference type="NCBI Taxonomy" id="393657"/>
    <lineage>
        <taxon>Bacteria</taxon>
        <taxon>Pseudomonadati</taxon>
        <taxon>Pseudomonadota</taxon>
        <taxon>Alphaproteobacteria</taxon>
        <taxon>Rhodospirillales</taxon>
        <taxon>Thalassospiraceae</taxon>
        <taxon>Thalassospira</taxon>
    </lineage>
</organism>
<protein>
    <submittedName>
        <fullName evidence="2">Uncharacterized protein</fullName>
    </submittedName>
</protein>